<feature type="coiled-coil region" evidence="1">
    <location>
        <begin position="61"/>
        <end position="92"/>
    </location>
</feature>
<keyword evidence="1" id="KW-0175">Coiled coil</keyword>
<dbReference type="AlphaFoldDB" id="A0A165NIB4"/>
<keyword evidence="3" id="KW-1185">Reference proteome</keyword>
<dbReference type="InParanoid" id="A0A165NIB4"/>
<accession>A0A165NIB4</accession>
<name>A0A165NIB4_9AGAM</name>
<gene>
    <name evidence="2" type="ORF">NEOLEDRAFT_1183154</name>
</gene>
<organism evidence="2 3">
    <name type="scientific">Neolentinus lepideus HHB14362 ss-1</name>
    <dbReference type="NCBI Taxonomy" id="1314782"/>
    <lineage>
        <taxon>Eukaryota</taxon>
        <taxon>Fungi</taxon>
        <taxon>Dikarya</taxon>
        <taxon>Basidiomycota</taxon>
        <taxon>Agaricomycotina</taxon>
        <taxon>Agaricomycetes</taxon>
        <taxon>Gloeophyllales</taxon>
        <taxon>Gloeophyllaceae</taxon>
        <taxon>Neolentinus</taxon>
    </lineage>
</organism>
<reference evidence="2 3" key="1">
    <citation type="journal article" date="2016" name="Mol. Biol. Evol.">
        <title>Comparative Genomics of Early-Diverging Mushroom-Forming Fungi Provides Insights into the Origins of Lignocellulose Decay Capabilities.</title>
        <authorList>
            <person name="Nagy L.G."/>
            <person name="Riley R."/>
            <person name="Tritt A."/>
            <person name="Adam C."/>
            <person name="Daum C."/>
            <person name="Floudas D."/>
            <person name="Sun H."/>
            <person name="Yadav J.S."/>
            <person name="Pangilinan J."/>
            <person name="Larsson K.H."/>
            <person name="Matsuura K."/>
            <person name="Barry K."/>
            <person name="Labutti K."/>
            <person name="Kuo R."/>
            <person name="Ohm R.A."/>
            <person name="Bhattacharya S.S."/>
            <person name="Shirouzu T."/>
            <person name="Yoshinaga Y."/>
            <person name="Martin F.M."/>
            <person name="Grigoriev I.V."/>
            <person name="Hibbett D.S."/>
        </authorList>
    </citation>
    <scope>NUCLEOTIDE SEQUENCE [LARGE SCALE GENOMIC DNA]</scope>
    <source>
        <strain evidence="2 3">HHB14362 ss-1</strain>
    </source>
</reference>
<evidence type="ECO:0000313" key="2">
    <source>
        <dbReference type="EMBL" id="KZT19683.1"/>
    </source>
</evidence>
<dbReference type="EMBL" id="KV425635">
    <property type="protein sequence ID" value="KZT19683.1"/>
    <property type="molecule type" value="Genomic_DNA"/>
</dbReference>
<evidence type="ECO:0000256" key="1">
    <source>
        <dbReference type="SAM" id="Coils"/>
    </source>
</evidence>
<sequence>MSSDQPNSAVQAAPPLVQQITPEFAAYVEQVLHREIEKVHQNAQEWQNMEVFRVARKQALQAKYEQREQAYRREIEALRVQLQEQCQSLELVAPLPQNKSEFRGIGDDTIVDEAKLAVEVGADG</sequence>
<dbReference type="Proteomes" id="UP000076761">
    <property type="component" value="Unassembled WGS sequence"/>
</dbReference>
<evidence type="ECO:0000313" key="3">
    <source>
        <dbReference type="Proteomes" id="UP000076761"/>
    </source>
</evidence>
<proteinExistence type="predicted"/>
<protein>
    <submittedName>
        <fullName evidence="2">Uncharacterized protein</fullName>
    </submittedName>
</protein>